<evidence type="ECO:0000313" key="2">
    <source>
        <dbReference type="EMBL" id="ROO23082.1"/>
    </source>
</evidence>
<keyword evidence="1" id="KW-0472">Membrane</keyword>
<dbReference type="OrthoDB" id="885342at2"/>
<accession>A0A423PDH2</accession>
<protein>
    <submittedName>
        <fullName evidence="2">Membrane protein</fullName>
    </submittedName>
</protein>
<keyword evidence="1" id="KW-0812">Transmembrane</keyword>
<name>A0A423PDH2_9GAMM</name>
<dbReference type="InterPro" id="IPR010699">
    <property type="entry name" value="DUF1275"/>
</dbReference>
<dbReference type="Proteomes" id="UP000285123">
    <property type="component" value="Unassembled WGS sequence"/>
</dbReference>
<dbReference type="PANTHER" id="PTHR37314">
    <property type="entry name" value="SLR0142 PROTEIN"/>
    <property type="match status" value="1"/>
</dbReference>
<feature type="transmembrane region" description="Helical" evidence="1">
    <location>
        <begin position="190"/>
        <end position="208"/>
    </location>
</feature>
<gene>
    <name evidence="2" type="ORF">SAHL_16825</name>
</gene>
<reference evidence="2 3" key="1">
    <citation type="submission" date="2013-10" db="EMBL/GenBank/DDBJ databases">
        <title>Salinisphaera halophila YIM 95161 Genome Sequencing.</title>
        <authorList>
            <person name="Lai Q."/>
            <person name="Li C."/>
            <person name="Shao Z."/>
        </authorList>
    </citation>
    <scope>NUCLEOTIDE SEQUENCE [LARGE SCALE GENOMIC DNA]</scope>
    <source>
        <strain evidence="2 3">YIM 95161</strain>
    </source>
</reference>
<dbReference type="RefSeq" id="WP_123592554.1">
    <property type="nucleotide sequence ID" value="NZ_AYKF01000143.1"/>
</dbReference>
<dbReference type="EMBL" id="AYKF01000143">
    <property type="protein sequence ID" value="ROO23082.1"/>
    <property type="molecule type" value="Genomic_DNA"/>
</dbReference>
<dbReference type="PANTHER" id="PTHR37314:SF4">
    <property type="entry name" value="UPF0700 TRANSMEMBRANE PROTEIN YOAK"/>
    <property type="match status" value="1"/>
</dbReference>
<dbReference type="Pfam" id="PF06912">
    <property type="entry name" value="DUF1275"/>
    <property type="match status" value="1"/>
</dbReference>
<feature type="transmembrane region" description="Helical" evidence="1">
    <location>
        <begin position="162"/>
        <end position="184"/>
    </location>
</feature>
<feature type="transmembrane region" description="Helical" evidence="1">
    <location>
        <begin position="12"/>
        <end position="36"/>
    </location>
</feature>
<evidence type="ECO:0000313" key="3">
    <source>
        <dbReference type="Proteomes" id="UP000285123"/>
    </source>
</evidence>
<sequence>MLSHNRRERTIAIGLAGLAGYVDALGFMTLGGYFIAFMSGNTTRLGVGGVRDIATALLPAAIIALFVVGVMLGTLIHHAIGRRQRVAVMALVTLLLLSAALAAEADGRWPAVLCMALAMGAVNTVFQRNGEVSLGVTYMTGALVKLGQRLTGVVLGGNRLAWVWYFLLWLALLAGTMAGSAAYLMFGLQGLWLAVAAALVICGLLWHWPAMPQRRPMS</sequence>
<evidence type="ECO:0000256" key="1">
    <source>
        <dbReference type="SAM" id="Phobius"/>
    </source>
</evidence>
<keyword evidence="1" id="KW-1133">Transmembrane helix</keyword>
<proteinExistence type="predicted"/>
<feature type="transmembrane region" description="Helical" evidence="1">
    <location>
        <begin position="56"/>
        <end position="74"/>
    </location>
</feature>
<dbReference type="AlphaFoldDB" id="A0A423PDH2"/>
<comment type="caution">
    <text evidence="2">The sequence shown here is derived from an EMBL/GenBank/DDBJ whole genome shotgun (WGS) entry which is preliminary data.</text>
</comment>
<organism evidence="2 3">
    <name type="scientific">Salinisphaera orenii YIM 95161</name>
    <dbReference type="NCBI Taxonomy" id="1051139"/>
    <lineage>
        <taxon>Bacteria</taxon>
        <taxon>Pseudomonadati</taxon>
        <taxon>Pseudomonadota</taxon>
        <taxon>Gammaproteobacteria</taxon>
        <taxon>Salinisphaerales</taxon>
        <taxon>Salinisphaeraceae</taxon>
        <taxon>Salinisphaera</taxon>
    </lineage>
</organism>
<feature type="transmembrane region" description="Helical" evidence="1">
    <location>
        <begin position="86"/>
        <end position="103"/>
    </location>
</feature>